<dbReference type="AlphaFoldDB" id="A0AAF0PW40"/>
<keyword evidence="1" id="KW-0808">Transferase</keyword>
<evidence type="ECO:0000313" key="9">
    <source>
        <dbReference type="Proteomes" id="UP001234989"/>
    </source>
</evidence>
<organism evidence="8 9">
    <name type="scientific">Solanum verrucosum</name>
    <dbReference type="NCBI Taxonomy" id="315347"/>
    <lineage>
        <taxon>Eukaryota</taxon>
        <taxon>Viridiplantae</taxon>
        <taxon>Streptophyta</taxon>
        <taxon>Embryophyta</taxon>
        <taxon>Tracheophyta</taxon>
        <taxon>Spermatophyta</taxon>
        <taxon>Magnoliopsida</taxon>
        <taxon>eudicotyledons</taxon>
        <taxon>Gunneridae</taxon>
        <taxon>Pentapetalae</taxon>
        <taxon>asterids</taxon>
        <taxon>lamiids</taxon>
        <taxon>Solanales</taxon>
        <taxon>Solanaceae</taxon>
        <taxon>Solanoideae</taxon>
        <taxon>Solaneae</taxon>
        <taxon>Solanum</taxon>
    </lineage>
</organism>
<dbReference type="GO" id="GO:0003964">
    <property type="term" value="F:RNA-directed DNA polymerase activity"/>
    <property type="evidence" value="ECO:0007669"/>
    <property type="project" value="UniProtKB-KW"/>
</dbReference>
<reference evidence="8" key="1">
    <citation type="submission" date="2023-08" db="EMBL/GenBank/DDBJ databases">
        <title>A de novo genome assembly of Solanum verrucosum Schlechtendal, a Mexican diploid species geographically isolated from the other diploid A-genome species in potato relatives.</title>
        <authorList>
            <person name="Hosaka K."/>
        </authorList>
    </citation>
    <scope>NUCLEOTIDE SEQUENCE</scope>
    <source>
        <tissue evidence="8">Young leaves</tissue>
    </source>
</reference>
<keyword evidence="2" id="KW-0548">Nucleotidyltransferase</keyword>
<keyword evidence="6" id="KW-0695">RNA-directed DNA polymerase</keyword>
<accession>A0AAF0PW40</accession>
<dbReference type="InterPro" id="IPR041373">
    <property type="entry name" value="RT_RNaseH"/>
</dbReference>
<sequence length="61" mass="6953">MYCISVDFTVYCDASRVGLGCVFIQKGKVIAYASGHLNIHERNYPTHDFKLATLVFVLKLW</sequence>
<evidence type="ECO:0000256" key="3">
    <source>
        <dbReference type="ARBA" id="ARBA00022722"/>
    </source>
</evidence>
<evidence type="ECO:0000259" key="7">
    <source>
        <dbReference type="Pfam" id="PF17917"/>
    </source>
</evidence>
<dbReference type="PANTHER" id="PTHR34072:SF52">
    <property type="entry name" value="RIBONUCLEASE H"/>
    <property type="match status" value="1"/>
</dbReference>
<evidence type="ECO:0000256" key="6">
    <source>
        <dbReference type="ARBA" id="ARBA00022918"/>
    </source>
</evidence>
<evidence type="ECO:0000313" key="8">
    <source>
        <dbReference type="EMBL" id="WMV10305.1"/>
    </source>
</evidence>
<keyword evidence="3" id="KW-0540">Nuclease</keyword>
<dbReference type="GO" id="GO:0004519">
    <property type="term" value="F:endonuclease activity"/>
    <property type="evidence" value="ECO:0007669"/>
    <property type="project" value="UniProtKB-KW"/>
</dbReference>
<dbReference type="Pfam" id="PF17917">
    <property type="entry name" value="RT_RNaseH"/>
    <property type="match status" value="1"/>
</dbReference>
<dbReference type="InterPro" id="IPR043502">
    <property type="entry name" value="DNA/RNA_pol_sf"/>
</dbReference>
<dbReference type="PANTHER" id="PTHR34072">
    <property type="entry name" value="ENZYMATIC POLYPROTEIN-RELATED"/>
    <property type="match status" value="1"/>
</dbReference>
<name>A0AAF0PW40_SOLVR</name>
<evidence type="ECO:0000256" key="2">
    <source>
        <dbReference type="ARBA" id="ARBA00022695"/>
    </source>
</evidence>
<gene>
    <name evidence="8" type="ORF">MTR67_003690</name>
</gene>
<evidence type="ECO:0000256" key="5">
    <source>
        <dbReference type="ARBA" id="ARBA00022801"/>
    </source>
</evidence>
<feature type="domain" description="Reverse transcriptase RNase H-like" evidence="7">
    <location>
        <begin position="7"/>
        <end position="61"/>
    </location>
</feature>
<evidence type="ECO:0000256" key="4">
    <source>
        <dbReference type="ARBA" id="ARBA00022759"/>
    </source>
</evidence>
<dbReference type="EMBL" id="CP133612">
    <property type="protein sequence ID" value="WMV10305.1"/>
    <property type="molecule type" value="Genomic_DNA"/>
</dbReference>
<dbReference type="Proteomes" id="UP001234989">
    <property type="component" value="Chromosome 1"/>
</dbReference>
<protein>
    <recommendedName>
        <fullName evidence="7">Reverse transcriptase RNase H-like domain-containing protein</fullName>
    </recommendedName>
</protein>
<evidence type="ECO:0000256" key="1">
    <source>
        <dbReference type="ARBA" id="ARBA00022679"/>
    </source>
</evidence>
<proteinExistence type="predicted"/>
<dbReference type="GO" id="GO:0016787">
    <property type="term" value="F:hydrolase activity"/>
    <property type="evidence" value="ECO:0007669"/>
    <property type="project" value="UniProtKB-KW"/>
</dbReference>
<keyword evidence="4" id="KW-0255">Endonuclease</keyword>
<keyword evidence="5" id="KW-0378">Hydrolase</keyword>
<keyword evidence="9" id="KW-1185">Reference proteome</keyword>
<dbReference type="SUPFAM" id="SSF56672">
    <property type="entry name" value="DNA/RNA polymerases"/>
    <property type="match status" value="1"/>
</dbReference>